<dbReference type="PANTHER" id="PTHR16441">
    <property type="entry name" value="FIDIPIDINE"/>
    <property type="match status" value="1"/>
</dbReference>
<dbReference type="InterPro" id="IPR039116">
    <property type="entry name" value="CCDC93"/>
</dbReference>
<reference evidence="7 8" key="1">
    <citation type="submission" date="2024-04" db="EMBL/GenBank/DDBJ databases">
        <title>Tritrichomonas musculus Genome.</title>
        <authorList>
            <person name="Alves-Ferreira E."/>
            <person name="Grigg M."/>
            <person name="Lorenzi H."/>
            <person name="Galac M."/>
        </authorList>
    </citation>
    <scope>NUCLEOTIDE SEQUENCE [LARGE SCALE GENOMIC DNA]</scope>
    <source>
        <strain evidence="7 8">EAF2021</strain>
    </source>
</reference>
<evidence type="ECO:0000256" key="4">
    <source>
        <dbReference type="SAM" id="MobiDB-lite"/>
    </source>
</evidence>
<dbReference type="Proteomes" id="UP001470230">
    <property type="component" value="Unassembled WGS sequence"/>
</dbReference>
<feature type="region of interest" description="Disordered" evidence="4">
    <location>
        <begin position="264"/>
        <end position="288"/>
    </location>
</feature>
<feature type="compositionally biased region" description="Low complexity" evidence="4">
    <location>
        <begin position="264"/>
        <end position="274"/>
    </location>
</feature>
<dbReference type="PANTHER" id="PTHR16441:SF0">
    <property type="entry name" value="COILED-COIL DOMAIN-CONTAINING PROTEIN 93"/>
    <property type="match status" value="1"/>
</dbReference>
<dbReference type="InterPro" id="IPR019159">
    <property type="entry name" value="CCDC93_CC"/>
</dbReference>
<gene>
    <name evidence="7" type="ORF">M9Y10_034981</name>
</gene>
<dbReference type="Pfam" id="PF09762">
    <property type="entry name" value="CCDC93_CC"/>
    <property type="match status" value="1"/>
</dbReference>
<evidence type="ECO:0000256" key="3">
    <source>
        <dbReference type="SAM" id="Coils"/>
    </source>
</evidence>
<comment type="similarity">
    <text evidence="1">Belongs to the CCDC93 family.</text>
</comment>
<evidence type="ECO:0000313" key="8">
    <source>
        <dbReference type="Proteomes" id="UP001470230"/>
    </source>
</evidence>
<organism evidence="7 8">
    <name type="scientific">Tritrichomonas musculus</name>
    <dbReference type="NCBI Taxonomy" id="1915356"/>
    <lineage>
        <taxon>Eukaryota</taxon>
        <taxon>Metamonada</taxon>
        <taxon>Parabasalia</taxon>
        <taxon>Tritrichomonadida</taxon>
        <taxon>Tritrichomonadidae</taxon>
        <taxon>Tritrichomonas</taxon>
    </lineage>
</organism>
<proteinExistence type="inferred from homology"/>
<comment type="caution">
    <text evidence="7">The sequence shown here is derived from an EMBL/GenBank/DDBJ whole genome shotgun (WGS) entry which is preliminary data.</text>
</comment>
<evidence type="ECO:0000259" key="6">
    <source>
        <dbReference type="Pfam" id="PF21673"/>
    </source>
</evidence>
<feature type="domain" description="CCDC93 N-terminal" evidence="6">
    <location>
        <begin position="12"/>
        <end position="115"/>
    </location>
</feature>
<name>A0ABR2KJN6_9EUKA</name>
<keyword evidence="8" id="KW-1185">Reference proteome</keyword>
<evidence type="ECO:0000256" key="1">
    <source>
        <dbReference type="ARBA" id="ARBA00007219"/>
    </source>
</evidence>
<evidence type="ECO:0000256" key="2">
    <source>
        <dbReference type="ARBA" id="ARBA00023054"/>
    </source>
</evidence>
<evidence type="ECO:0000259" key="5">
    <source>
        <dbReference type="Pfam" id="PF09762"/>
    </source>
</evidence>
<feature type="coiled-coil region" evidence="3">
    <location>
        <begin position="360"/>
        <end position="499"/>
    </location>
</feature>
<sequence>MSQNTQEDNVSRAREEVIRLLLSAGYFRVRMPDIDDFDKVAGGLAWALKSSSVDVDVDIFFKERPNIGEKIRISESICSGLQKSKCPFPLAPYQIQGLDFPKLFPIIQWLVKLVIATRNEFGDFQRSYAEFSFNNKYANLPSDVLIQEHSYASRSNIREVERFYPPKRIYKRSDWDSSKSELKQIETTLLEYGRVPVLITAQSKPVPQAVSAQAAAAAASSGVSAGAAPKANPNSAFAKATALVGSKLGATAAAPAAGPASAKASASASVPSAAKRQEGPTEEELKEIEENHNIEMKNTIKSMIRTEGGDESITFNAFSDLVNDEEIIRQKTIKEQEIRNAVPESKITASQLRVPHEEKMAVIREQIDNMKTEFSKIKEKYQEVHSKYEDVSGRHTESTANNKKLKKQIKQCNEIIEESQHTDDLLRAISVRDDTVRNIELFKEQCQQEIKEWKEKIENLKANANNDDSENDAVIHQTLDNLERDSERIKTQLADKARTLLELETDADQVPSNAELTQYDRRLNELGMLAKQKAQEAKKCEQLLNGLVSSQEVLQNENDMFNTILKDFKEAEKDSKKQKALIEQLTTTSKETTAKKQKVLQQLKEKKDLMAKKDERYRKLLEDQRKYFQTIKEFQLACDELETLKGEE</sequence>
<dbReference type="EMBL" id="JAPFFF010000005">
    <property type="protein sequence ID" value="KAK8890210.1"/>
    <property type="molecule type" value="Genomic_DNA"/>
</dbReference>
<protein>
    <submittedName>
        <fullName evidence="7">Coiled-coil domain-containing protein 93</fullName>
    </submittedName>
</protein>
<keyword evidence="2 3" id="KW-0175">Coiled coil</keyword>
<feature type="coiled-coil region" evidence="3">
    <location>
        <begin position="568"/>
        <end position="623"/>
    </location>
</feature>
<dbReference type="InterPro" id="IPR048747">
    <property type="entry name" value="CCDC93_N"/>
</dbReference>
<evidence type="ECO:0000313" key="7">
    <source>
        <dbReference type="EMBL" id="KAK8890210.1"/>
    </source>
</evidence>
<accession>A0ABR2KJN6</accession>
<dbReference type="Pfam" id="PF21673">
    <property type="entry name" value="CCDC93_N"/>
    <property type="match status" value="1"/>
</dbReference>
<feature type="domain" description="CCDC93 coiled-coil" evidence="5">
    <location>
        <begin position="163"/>
        <end position="644"/>
    </location>
</feature>